<feature type="domain" description="Response regulatory" evidence="7">
    <location>
        <begin position="2"/>
        <end position="118"/>
    </location>
</feature>
<sequence length="223" mass="23802">MKIFIADDATLMREGLAGILQRVGFEVVGFAEDAPSAVSRVGALLDAGEQVDVFLTDVRMPPGMSDDGLRAAAQLRERYPQLAIMVLSQYVAPAYAASLFVSPDRGKAGIGYLLKERVSKVSDFVASLNMVAAGGMVVDPDVAAGLIRGSMNALSQLTPREREVLELMARGMSNSEIQDTLFLSSAAVSKHVSNIFTKLGLPPGEENRRVRAVLAYLTATGQN</sequence>
<keyword evidence="3 8" id="KW-0238">DNA-binding</keyword>
<protein>
    <submittedName>
        <fullName evidence="8">DNA-binding NarL/FixJ family response regulator</fullName>
    </submittedName>
</protein>
<feature type="modified residue" description="4-aspartylphosphate" evidence="5">
    <location>
        <position position="57"/>
    </location>
</feature>
<keyword evidence="1 5" id="KW-0597">Phosphoprotein</keyword>
<dbReference type="EMBL" id="JAUSQW010000001">
    <property type="protein sequence ID" value="MDP9801661.1"/>
    <property type="molecule type" value="Genomic_DNA"/>
</dbReference>
<dbReference type="InterPro" id="IPR001789">
    <property type="entry name" value="Sig_transdc_resp-reg_receiver"/>
</dbReference>
<dbReference type="Proteomes" id="UP001235966">
    <property type="component" value="Unassembled WGS sequence"/>
</dbReference>
<evidence type="ECO:0000256" key="3">
    <source>
        <dbReference type="ARBA" id="ARBA00023125"/>
    </source>
</evidence>
<dbReference type="SMART" id="SM00448">
    <property type="entry name" value="REC"/>
    <property type="match status" value="1"/>
</dbReference>
<dbReference type="Pfam" id="PF00196">
    <property type="entry name" value="GerE"/>
    <property type="match status" value="1"/>
</dbReference>
<keyword evidence="2" id="KW-0805">Transcription regulation</keyword>
<dbReference type="SUPFAM" id="SSF52172">
    <property type="entry name" value="CheY-like"/>
    <property type="match status" value="1"/>
</dbReference>
<proteinExistence type="predicted"/>
<dbReference type="PANTHER" id="PTHR43214:SF24">
    <property type="entry name" value="TRANSCRIPTIONAL REGULATORY PROTEIN NARL-RELATED"/>
    <property type="match status" value="1"/>
</dbReference>
<organism evidence="8 9">
    <name type="scientific">Arcanobacterium wilhelmae</name>
    <dbReference type="NCBI Taxonomy" id="1803177"/>
    <lineage>
        <taxon>Bacteria</taxon>
        <taxon>Bacillati</taxon>
        <taxon>Actinomycetota</taxon>
        <taxon>Actinomycetes</taxon>
        <taxon>Actinomycetales</taxon>
        <taxon>Actinomycetaceae</taxon>
        <taxon>Arcanobacterium</taxon>
    </lineage>
</organism>
<dbReference type="CDD" id="cd17535">
    <property type="entry name" value="REC_NarL-like"/>
    <property type="match status" value="1"/>
</dbReference>
<reference evidence="8 9" key="1">
    <citation type="submission" date="2023-07" db="EMBL/GenBank/DDBJ databases">
        <title>Sequencing the genomes of 1000 actinobacteria strains.</title>
        <authorList>
            <person name="Klenk H.-P."/>
        </authorList>
    </citation>
    <scope>NUCLEOTIDE SEQUENCE [LARGE SCALE GENOMIC DNA]</scope>
    <source>
        <strain evidence="8 9">DSM 102162</strain>
    </source>
</reference>
<dbReference type="InterPro" id="IPR058245">
    <property type="entry name" value="NreC/VraR/RcsB-like_REC"/>
</dbReference>
<feature type="domain" description="HTH luxR-type" evidence="6">
    <location>
        <begin position="150"/>
        <end position="219"/>
    </location>
</feature>
<evidence type="ECO:0000259" key="6">
    <source>
        <dbReference type="PROSITE" id="PS50043"/>
    </source>
</evidence>
<evidence type="ECO:0000256" key="5">
    <source>
        <dbReference type="PROSITE-ProRule" id="PRU00169"/>
    </source>
</evidence>
<dbReference type="InterPro" id="IPR000792">
    <property type="entry name" value="Tscrpt_reg_LuxR_C"/>
</dbReference>
<dbReference type="PROSITE" id="PS50110">
    <property type="entry name" value="RESPONSE_REGULATORY"/>
    <property type="match status" value="1"/>
</dbReference>
<evidence type="ECO:0000256" key="4">
    <source>
        <dbReference type="ARBA" id="ARBA00023163"/>
    </source>
</evidence>
<evidence type="ECO:0000256" key="1">
    <source>
        <dbReference type="ARBA" id="ARBA00022553"/>
    </source>
</evidence>
<keyword evidence="9" id="KW-1185">Reference proteome</keyword>
<dbReference type="CDD" id="cd06170">
    <property type="entry name" value="LuxR_C_like"/>
    <property type="match status" value="1"/>
</dbReference>
<dbReference type="InterPro" id="IPR039420">
    <property type="entry name" value="WalR-like"/>
</dbReference>
<dbReference type="PROSITE" id="PS50043">
    <property type="entry name" value="HTH_LUXR_2"/>
    <property type="match status" value="1"/>
</dbReference>
<accession>A0ABT9NE59</accession>
<dbReference type="SUPFAM" id="SSF46894">
    <property type="entry name" value="C-terminal effector domain of the bipartite response regulators"/>
    <property type="match status" value="1"/>
</dbReference>
<evidence type="ECO:0000256" key="2">
    <source>
        <dbReference type="ARBA" id="ARBA00023015"/>
    </source>
</evidence>
<dbReference type="GO" id="GO:0003677">
    <property type="term" value="F:DNA binding"/>
    <property type="evidence" value="ECO:0007669"/>
    <property type="project" value="UniProtKB-KW"/>
</dbReference>
<name>A0ABT9NE59_9ACTO</name>
<gene>
    <name evidence="8" type="ORF">J2S49_001737</name>
</gene>
<dbReference type="SMART" id="SM00421">
    <property type="entry name" value="HTH_LUXR"/>
    <property type="match status" value="1"/>
</dbReference>
<dbReference type="RefSeq" id="WP_278059893.1">
    <property type="nucleotide sequence ID" value="NZ_CP121247.1"/>
</dbReference>
<dbReference type="Gene3D" id="3.40.50.2300">
    <property type="match status" value="1"/>
</dbReference>
<comment type="caution">
    <text evidence="8">The sequence shown here is derived from an EMBL/GenBank/DDBJ whole genome shotgun (WGS) entry which is preliminary data.</text>
</comment>
<evidence type="ECO:0000313" key="8">
    <source>
        <dbReference type="EMBL" id="MDP9801661.1"/>
    </source>
</evidence>
<dbReference type="PRINTS" id="PR00038">
    <property type="entry name" value="HTHLUXR"/>
</dbReference>
<keyword evidence="4" id="KW-0804">Transcription</keyword>
<evidence type="ECO:0000259" key="7">
    <source>
        <dbReference type="PROSITE" id="PS50110"/>
    </source>
</evidence>
<dbReference type="PANTHER" id="PTHR43214">
    <property type="entry name" value="TWO-COMPONENT RESPONSE REGULATOR"/>
    <property type="match status" value="1"/>
</dbReference>
<evidence type="ECO:0000313" key="9">
    <source>
        <dbReference type="Proteomes" id="UP001235966"/>
    </source>
</evidence>
<dbReference type="Pfam" id="PF00072">
    <property type="entry name" value="Response_reg"/>
    <property type="match status" value="1"/>
</dbReference>
<dbReference type="InterPro" id="IPR011006">
    <property type="entry name" value="CheY-like_superfamily"/>
</dbReference>
<dbReference type="InterPro" id="IPR016032">
    <property type="entry name" value="Sig_transdc_resp-reg_C-effctor"/>
</dbReference>